<protein>
    <submittedName>
        <fullName evidence="1">Uncharacterized protein</fullName>
    </submittedName>
</protein>
<reference evidence="1 2" key="1">
    <citation type="submission" date="2018-02" db="EMBL/GenBank/DDBJ databases">
        <title>Draft genome sequencing of Burkholderia cepacia Y14-15.</title>
        <authorList>
            <person name="Zheng B.-X."/>
        </authorList>
    </citation>
    <scope>NUCLEOTIDE SEQUENCE [LARGE SCALE GENOMIC DNA]</scope>
    <source>
        <strain evidence="1 2">Y14-15</strain>
    </source>
</reference>
<organism evidence="1 2">
    <name type="scientific">Burkholderia cepacia</name>
    <name type="common">Pseudomonas cepacia</name>
    <dbReference type="NCBI Taxonomy" id="292"/>
    <lineage>
        <taxon>Bacteria</taxon>
        <taxon>Pseudomonadati</taxon>
        <taxon>Pseudomonadota</taxon>
        <taxon>Betaproteobacteria</taxon>
        <taxon>Burkholderiales</taxon>
        <taxon>Burkholderiaceae</taxon>
        <taxon>Burkholderia</taxon>
        <taxon>Burkholderia cepacia complex</taxon>
    </lineage>
</organism>
<gene>
    <name evidence="1" type="ORF">C5615_37145</name>
</gene>
<name>A0A2S8HZA2_BURCE</name>
<evidence type="ECO:0000313" key="2">
    <source>
        <dbReference type="Proteomes" id="UP000238206"/>
    </source>
</evidence>
<dbReference type="Proteomes" id="UP000238206">
    <property type="component" value="Unassembled WGS sequence"/>
</dbReference>
<proteinExistence type="predicted"/>
<dbReference type="EMBL" id="PUIQ01000101">
    <property type="protein sequence ID" value="PQP07907.1"/>
    <property type="molecule type" value="Genomic_DNA"/>
</dbReference>
<comment type="caution">
    <text evidence="1">The sequence shown here is derived from an EMBL/GenBank/DDBJ whole genome shotgun (WGS) entry which is preliminary data.</text>
</comment>
<dbReference type="AlphaFoldDB" id="A0A2S8HZA2"/>
<accession>A0A2S8HZA2</accession>
<evidence type="ECO:0000313" key="1">
    <source>
        <dbReference type="EMBL" id="PQP07907.1"/>
    </source>
</evidence>
<sequence length="64" mass="7400">MVVGYEWDDALAEGFFLQISWDTARVNDQAINFNEPRQWISGKLTGKRPARIELADLQKFENCP</sequence>